<evidence type="ECO:0000256" key="4">
    <source>
        <dbReference type="ARBA" id="ARBA00022989"/>
    </source>
</evidence>
<dbReference type="Pfam" id="PF03631">
    <property type="entry name" value="Virul_fac_BrkB"/>
    <property type="match status" value="1"/>
</dbReference>
<feature type="transmembrane region" description="Helical" evidence="6">
    <location>
        <begin position="125"/>
        <end position="150"/>
    </location>
</feature>
<evidence type="ECO:0000313" key="7">
    <source>
        <dbReference type="EMBL" id="SFV87104.1"/>
    </source>
</evidence>
<feature type="transmembrane region" description="Helical" evidence="6">
    <location>
        <begin position="162"/>
        <end position="183"/>
    </location>
</feature>
<dbReference type="InterPro" id="IPR017039">
    <property type="entry name" value="Virul_fac_BrkB"/>
</dbReference>
<feature type="transmembrane region" description="Helical" evidence="6">
    <location>
        <begin position="195"/>
        <end position="218"/>
    </location>
</feature>
<evidence type="ECO:0000256" key="5">
    <source>
        <dbReference type="ARBA" id="ARBA00023136"/>
    </source>
</evidence>
<name>A0A1W1DZF3_9ZZZZ</name>
<dbReference type="PANTHER" id="PTHR30213">
    <property type="entry name" value="INNER MEMBRANE PROTEIN YHJD"/>
    <property type="match status" value="1"/>
</dbReference>
<evidence type="ECO:0000256" key="1">
    <source>
        <dbReference type="ARBA" id="ARBA00004651"/>
    </source>
</evidence>
<dbReference type="PANTHER" id="PTHR30213:SF0">
    <property type="entry name" value="UPF0761 MEMBRANE PROTEIN YIHY"/>
    <property type="match status" value="1"/>
</dbReference>
<keyword evidence="5 6" id="KW-0472">Membrane</keyword>
<feature type="transmembrane region" description="Helical" evidence="6">
    <location>
        <begin position="21"/>
        <end position="43"/>
    </location>
</feature>
<dbReference type="NCBIfam" id="TIGR00765">
    <property type="entry name" value="yihY_not_rbn"/>
    <property type="match status" value="1"/>
</dbReference>
<accession>A0A1W1DZF3</accession>
<feature type="transmembrane region" description="Helical" evidence="6">
    <location>
        <begin position="224"/>
        <end position="256"/>
    </location>
</feature>
<proteinExistence type="predicted"/>
<keyword evidence="4 6" id="KW-1133">Transmembrane helix</keyword>
<evidence type="ECO:0000256" key="6">
    <source>
        <dbReference type="SAM" id="Phobius"/>
    </source>
</evidence>
<keyword evidence="2" id="KW-1003">Cell membrane</keyword>
<feature type="transmembrane region" description="Helical" evidence="6">
    <location>
        <begin position="88"/>
        <end position="105"/>
    </location>
</feature>
<sequence>MITIIKQTLVRFIDREGFDSASILSFSTLFAIVPGLALGLSVFSLSPYFAELQQHLEQFLFNQLLPQNYAMAKDYIQQFISHAQGLKGFSSLFLLVAVLFLLYEIDKRINFIWHDEHHRHWMHSLLSYTSVLFLGPILVGTSLLVSSYVIGLEFFNQFLITTYAPIFIALMLSISGFTILYYATPTKKIRLTSAFKAGVITTIGLEILKYVFLIYIQYFPVYELIYGTLSILMLAMLWVYLAWIIVLFGASFCYCLESK</sequence>
<organism evidence="7">
    <name type="scientific">hydrothermal vent metagenome</name>
    <dbReference type="NCBI Taxonomy" id="652676"/>
    <lineage>
        <taxon>unclassified sequences</taxon>
        <taxon>metagenomes</taxon>
        <taxon>ecological metagenomes</taxon>
    </lineage>
</organism>
<keyword evidence="3 6" id="KW-0812">Transmembrane</keyword>
<protein>
    <submittedName>
        <fullName evidence="7">Inner membrane protein YihY, formerly thought to be RNase BN</fullName>
    </submittedName>
</protein>
<comment type="subcellular location">
    <subcellularLocation>
        <location evidence="1">Cell membrane</location>
        <topology evidence="1">Multi-pass membrane protein</topology>
    </subcellularLocation>
</comment>
<evidence type="ECO:0000256" key="3">
    <source>
        <dbReference type="ARBA" id="ARBA00022692"/>
    </source>
</evidence>
<dbReference type="AlphaFoldDB" id="A0A1W1DZF3"/>
<evidence type="ECO:0000256" key="2">
    <source>
        <dbReference type="ARBA" id="ARBA00022475"/>
    </source>
</evidence>
<reference evidence="7" key="1">
    <citation type="submission" date="2016-10" db="EMBL/GenBank/DDBJ databases">
        <authorList>
            <person name="de Groot N.N."/>
        </authorList>
    </citation>
    <scope>NUCLEOTIDE SEQUENCE</scope>
</reference>
<dbReference type="EMBL" id="FPHY01000150">
    <property type="protein sequence ID" value="SFV87104.1"/>
    <property type="molecule type" value="Genomic_DNA"/>
</dbReference>
<dbReference type="PIRSF" id="PIRSF035875">
    <property type="entry name" value="RNase_BN"/>
    <property type="match status" value="1"/>
</dbReference>
<gene>
    <name evidence="7" type="ORF">MNB_SUP05-SYMBIONT-4-932</name>
</gene>
<dbReference type="GO" id="GO:0005886">
    <property type="term" value="C:plasma membrane"/>
    <property type="evidence" value="ECO:0007669"/>
    <property type="project" value="UniProtKB-SubCell"/>
</dbReference>